<evidence type="ECO:0000256" key="2">
    <source>
        <dbReference type="ARBA" id="ARBA00022448"/>
    </source>
</evidence>
<accession>A0A7S2EMM2</accession>
<sequence>MSASAYTKVASYMHWIVAFPMIGCVGSVLKAQEAPKEQKGEWMFRHKSLGLLTGMLVAPRLAYRLLNMSKFSAVSHLPGSGHIESKAADFSHTALYGFMTIMPATGIAMGYYGGKGLPFFTTTIPGIVHTDETKQGNVSIAKQSFSIHKQLGVYGKYLIPLHAGAAVAHFGRGQAIFARINPFRGVPKH</sequence>
<dbReference type="PANTHER" id="PTHR30529">
    <property type="entry name" value="CYTOCHROME B561"/>
    <property type="match status" value="1"/>
</dbReference>
<protein>
    <recommendedName>
        <fullName evidence="13">Cytochrome b561 bacterial/Ni-hydrogenase domain-containing protein</fullName>
    </recommendedName>
</protein>
<dbReference type="GO" id="GO:0046872">
    <property type="term" value="F:metal ion binding"/>
    <property type="evidence" value="ECO:0007669"/>
    <property type="project" value="UniProtKB-KW"/>
</dbReference>
<name>A0A7S2EMM2_TRICV</name>
<comment type="subcellular location">
    <subcellularLocation>
        <location evidence="1">Cell membrane</location>
        <topology evidence="1">Multi-pass membrane protein</topology>
    </subcellularLocation>
</comment>
<evidence type="ECO:0000256" key="6">
    <source>
        <dbReference type="ARBA" id="ARBA00022723"/>
    </source>
</evidence>
<gene>
    <name evidence="14" type="ORF">OSIN01602_LOCUS12538</name>
</gene>
<evidence type="ECO:0000259" key="13">
    <source>
        <dbReference type="Pfam" id="PF01292"/>
    </source>
</evidence>
<feature type="transmembrane region" description="Helical" evidence="12">
    <location>
        <begin position="12"/>
        <end position="29"/>
    </location>
</feature>
<dbReference type="InterPro" id="IPR011577">
    <property type="entry name" value="Cyt_b561_bac/Ni-Hgenase"/>
</dbReference>
<dbReference type="GO" id="GO:0009055">
    <property type="term" value="F:electron transfer activity"/>
    <property type="evidence" value="ECO:0007669"/>
    <property type="project" value="InterPro"/>
</dbReference>
<evidence type="ECO:0000256" key="12">
    <source>
        <dbReference type="SAM" id="Phobius"/>
    </source>
</evidence>
<proteinExistence type="inferred from homology"/>
<dbReference type="InterPro" id="IPR016174">
    <property type="entry name" value="Di-haem_cyt_TM"/>
</dbReference>
<keyword evidence="8 12" id="KW-1133">Transmembrane helix</keyword>
<evidence type="ECO:0000256" key="3">
    <source>
        <dbReference type="ARBA" id="ARBA00022475"/>
    </source>
</evidence>
<feature type="transmembrane region" description="Helical" evidence="12">
    <location>
        <begin position="94"/>
        <end position="112"/>
    </location>
</feature>
<keyword evidence="3" id="KW-1003">Cell membrane</keyword>
<keyword evidence="5 12" id="KW-0812">Transmembrane</keyword>
<comment type="similarity">
    <text evidence="11">Belongs to the cytochrome b561 family.</text>
</comment>
<dbReference type="GO" id="GO:0005886">
    <property type="term" value="C:plasma membrane"/>
    <property type="evidence" value="ECO:0007669"/>
    <property type="project" value="UniProtKB-SubCell"/>
</dbReference>
<evidence type="ECO:0000256" key="10">
    <source>
        <dbReference type="ARBA" id="ARBA00023136"/>
    </source>
</evidence>
<keyword evidence="6" id="KW-0479">Metal-binding</keyword>
<keyword evidence="4" id="KW-0349">Heme</keyword>
<evidence type="ECO:0000256" key="4">
    <source>
        <dbReference type="ARBA" id="ARBA00022617"/>
    </source>
</evidence>
<dbReference type="InterPro" id="IPR052168">
    <property type="entry name" value="Cytochrome_b561_oxidase"/>
</dbReference>
<organism evidence="14">
    <name type="scientific">Trieres chinensis</name>
    <name type="common">Marine centric diatom</name>
    <name type="synonym">Odontella sinensis</name>
    <dbReference type="NCBI Taxonomy" id="1514140"/>
    <lineage>
        <taxon>Eukaryota</taxon>
        <taxon>Sar</taxon>
        <taxon>Stramenopiles</taxon>
        <taxon>Ochrophyta</taxon>
        <taxon>Bacillariophyta</taxon>
        <taxon>Mediophyceae</taxon>
        <taxon>Biddulphiophycidae</taxon>
        <taxon>Eupodiscales</taxon>
        <taxon>Parodontellaceae</taxon>
        <taxon>Trieres</taxon>
    </lineage>
</organism>
<evidence type="ECO:0000256" key="8">
    <source>
        <dbReference type="ARBA" id="ARBA00022989"/>
    </source>
</evidence>
<keyword evidence="10 12" id="KW-0472">Membrane</keyword>
<dbReference type="GO" id="GO:0020037">
    <property type="term" value="F:heme binding"/>
    <property type="evidence" value="ECO:0007669"/>
    <property type="project" value="TreeGrafter"/>
</dbReference>
<reference evidence="14" key="1">
    <citation type="submission" date="2021-01" db="EMBL/GenBank/DDBJ databases">
        <authorList>
            <person name="Corre E."/>
            <person name="Pelletier E."/>
            <person name="Niang G."/>
            <person name="Scheremetjew M."/>
            <person name="Finn R."/>
            <person name="Kale V."/>
            <person name="Holt S."/>
            <person name="Cochrane G."/>
            <person name="Meng A."/>
            <person name="Brown T."/>
            <person name="Cohen L."/>
        </authorList>
    </citation>
    <scope>NUCLEOTIDE SEQUENCE</scope>
    <source>
        <strain evidence="14">Grunow 1884</strain>
    </source>
</reference>
<dbReference type="GO" id="GO:0022904">
    <property type="term" value="P:respiratory electron transport chain"/>
    <property type="evidence" value="ECO:0007669"/>
    <property type="project" value="InterPro"/>
</dbReference>
<evidence type="ECO:0000256" key="9">
    <source>
        <dbReference type="ARBA" id="ARBA00023004"/>
    </source>
</evidence>
<evidence type="ECO:0000256" key="11">
    <source>
        <dbReference type="ARBA" id="ARBA00037975"/>
    </source>
</evidence>
<dbReference type="Pfam" id="PF01292">
    <property type="entry name" value="Ni_hydr_CYTB"/>
    <property type="match status" value="1"/>
</dbReference>
<dbReference type="AlphaFoldDB" id="A0A7S2EMM2"/>
<keyword evidence="9" id="KW-0408">Iron</keyword>
<evidence type="ECO:0000256" key="5">
    <source>
        <dbReference type="ARBA" id="ARBA00022692"/>
    </source>
</evidence>
<keyword evidence="2" id="KW-0813">Transport</keyword>
<dbReference type="EMBL" id="HBGO01021832">
    <property type="protein sequence ID" value="CAD9344357.1"/>
    <property type="molecule type" value="Transcribed_RNA"/>
</dbReference>
<keyword evidence="7" id="KW-0249">Electron transport</keyword>
<dbReference type="PANTHER" id="PTHR30529:SF1">
    <property type="entry name" value="CYTOCHROME B561 HOMOLOG 2"/>
    <property type="match status" value="1"/>
</dbReference>
<feature type="domain" description="Cytochrome b561 bacterial/Ni-hydrogenase" evidence="13">
    <location>
        <begin position="6"/>
        <end position="175"/>
    </location>
</feature>
<evidence type="ECO:0000256" key="7">
    <source>
        <dbReference type="ARBA" id="ARBA00022982"/>
    </source>
</evidence>
<evidence type="ECO:0000313" key="14">
    <source>
        <dbReference type="EMBL" id="CAD9344357.1"/>
    </source>
</evidence>
<evidence type="ECO:0000256" key="1">
    <source>
        <dbReference type="ARBA" id="ARBA00004651"/>
    </source>
</evidence>
<feature type="transmembrane region" description="Helical" evidence="12">
    <location>
        <begin position="49"/>
        <end position="66"/>
    </location>
</feature>
<dbReference type="SUPFAM" id="SSF81342">
    <property type="entry name" value="Transmembrane di-heme cytochromes"/>
    <property type="match status" value="1"/>
</dbReference>